<comment type="subcellular location">
    <subcellularLocation>
        <location evidence="1">Membrane</location>
    </subcellularLocation>
</comment>
<dbReference type="GO" id="GO:0005886">
    <property type="term" value="C:plasma membrane"/>
    <property type="evidence" value="ECO:0007669"/>
    <property type="project" value="TreeGrafter"/>
</dbReference>
<evidence type="ECO:0000256" key="4">
    <source>
        <dbReference type="PROSITE-ProRule" id="PRU00284"/>
    </source>
</evidence>
<evidence type="ECO:0000256" key="6">
    <source>
        <dbReference type="SAM" id="MobiDB-lite"/>
    </source>
</evidence>
<accession>A0A2N0DAH9</accession>
<feature type="region of interest" description="Disordered" evidence="6">
    <location>
        <begin position="602"/>
        <end position="623"/>
    </location>
</feature>
<keyword evidence="7" id="KW-0812">Transmembrane</keyword>
<keyword evidence="5" id="KW-0175">Coiled coil</keyword>
<dbReference type="GO" id="GO:0007165">
    <property type="term" value="P:signal transduction"/>
    <property type="evidence" value="ECO:0007669"/>
    <property type="project" value="UniProtKB-KW"/>
</dbReference>
<dbReference type="SMART" id="SM00283">
    <property type="entry name" value="MA"/>
    <property type="match status" value="1"/>
</dbReference>
<dbReference type="InterPro" id="IPR004089">
    <property type="entry name" value="MCPsignal_dom"/>
</dbReference>
<evidence type="ECO:0000256" key="2">
    <source>
        <dbReference type="ARBA" id="ARBA00022500"/>
    </source>
</evidence>
<evidence type="ECO:0000313" key="11">
    <source>
        <dbReference type="Proteomes" id="UP000232164"/>
    </source>
</evidence>
<dbReference type="PANTHER" id="PTHR43531:SF11">
    <property type="entry name" value="METHYL-ACCEPTING CHEMOTAXIS PROTEIN 3"/>
    <property type="match status" value="1"/>
</dbReference>
<dbReference type="SUPFAM" id="SSF158472">
    <property type="entry name" value="HAMP domain-like"/>
    <property type="match status" value="1"/>
</dbReference>
<dbReference type="CDD" id="cd06225">
    <property type="entry name" value="HAMP"/>
    <property type="match status" value="1"/>
</dbReference>
<dbReference type="InterPro" id="IPR051310">
    <property type="entry name" value="MCP_chemotaxis"/>
</dbReference>
<dbReference type="Proteomes" id="UP000232164">
    <property type="component" value="Unassembled WGS sequence"/>
</dbReference>
<dbReference type="RefSeq" id="WP_100771369.1">
    <property type="nucleotide sequence ID" value="NZ_PIQN01000008.1"/>
</dbReference>
<dbReference type="EMBL" id="PIQN01000008">
    <property type="protein sequence ID" value="PKA43101.1"/>
    <property type="molecule type" value="Genomic_DNA"/>
</dbReference>
<feature type="domain" description="HAMP" evidence="9">
    <location>
        <begin position="298"/>
        <end position="350"/>
    </location>
</feature>
<dbReference type="Gene3D" id="1.10.287.950">
    <property type="entry name" value="Methyl-accepting chemotaxis protein"/>
    <property type="match status" value="1"/>
</dbReference>
<dbReference type="GO" id="GO:0006935">
    <property type="term" value="P:chemotaxis"/>
    <property type="evidence" value="ECO:0007669"/>
    <property type="project" value="UniProtKB-KW"/>
</dbReference>
<reference evidence="10 11" key="1">
    <citation type="submission" date="2017-11" db="EMBL/GenBank/DDBJ databases">
        <authorList>
            <person name="Han C.G."/>
        </authorList>
    </citation>
    <scope>NUCLEOTIDE SEQUENCE [LARGE SCALE GENOMIC DNA]</scope>
    <source>
        <strain evidence="10 11">HCNT1</strain>
    </source>
</reference>
<sequence>MTNATIRKTLSVNQRLWTLAGAALLGFSSMLAVSWFEGARVESALDRATSIQQSVDCINQMRIANLTLVLAAMDTIVDRGDKNIQPERVMLMSKSLEQLASGSKEMDLLAQELQAGDLLASYDSDVSALQQAVTVDLKAAVEGAADDETFGKLDDAIDGGGEKLAATLDKLAQNGTAVAQRRVDEANAISRDSLLIEVGLCVFAIITMTILQYIHGGSIRRGIEAVRQSMQRIMSGNLHEAVPATERGDEIGEMARATESFRLAAIDKMNLETQTESERRQSDAERSKQEAAKLADVEALNAAVDALGQGLNRLAAGDVTIAIDQPFKPELERLRSDFNQTTAILRKAMADIAQNTTSIQANSKQMRAAAADLAKRTEQQAASLEETSAALDQITATVRSATNRAEEVGQMVTHTRQNTAKSDIVVTDAMTAMERIEGASREIGTIINVIDEIAFQTNLLALNAGVEAARAGEAGKGFAVVAQEVRELAGRAAGAAKDIKALISKSGAEVKTGGELVTKAGEALREIGEDVLRIDEHVKSIVTSAREQSVGLNEINAAISQMDQATQKNAAMVEETNAASHTLAADAENLIRLVGQFKTGEGMNARHAPREATAASHPKPSPARSLIGKVVGAFSGGAAAKAVAASARDNWEEF</sequence>
<feature type="coiled-coil region" evidence="5">
    <location>
        <begin position="367"/>
        <end position="404"/>
    </location>
</feature>
<dbReference type="PANTHER" id="PTHR43531">
    <property type="entry name" value="PROTEIN ICFG"/>
    <property type="match status" value="1"/>
</dbReference>
<proteinExistence type="inferred from homology"/>
<feature type="domain" description="HAMP" evidence="9">
    <location>
        <begin position="217"/>
        <end position="270"/>
    </location>
</feature>
<keyword evidence="2" id="KW-0145">Chemotaxis</keyword>
<evidence type="ECO:0000259" key="8">
    <source>
        <dbReference type="PROSITE" id="PS50111"/>
    </source>
</evidence>
<evidence type="ECO:0000256" key="7">
    <source>
        <dbReference type="SAM" id="Phobius"/>
    </source>
</evidence>
<dbReference type="GO" id="GO:0004888">
    <property type="term" value="F:transmembrane signaling receptor activity"/>
    <property type="evidence" value="ECO:0007669"/>
    <property type="project" value="InterPro"/>
</dbReference>
<evidence type="ECO:0000256" key="1">
    <source>
        <dbReference type="ARBA" id="ARBA00004370"/>
    </source>
</evidence>
<evidence type="ECO:0000313" key="10">
    <source>
        <dbReference type="EMBL" id="PKA43101.1"/>
    </source>
</evidence>
<reference evidence="10 11" key="2">
    <citation type="submission" date="2017-12" db="EMBL/GenBank/DDBJ databases">
        <title>Genome sequence of Rhizobium sullae HCNT1 isolated from Sulla coronaria nodules and featuring peculiar denitrification phenotypes.</title>
        <authorList>
            <person name="De Diego-Diaz B."/>
            <person name="Treu L."/>
            <person name="Campanaro S."/>
            <person name="Da Silva Duarte V."/>
            <person name="Basaglia M."/>
            <person name="Favaro L."/>
            <person name="Casella S."/>
            <person name="Squartini A."/>
        </authorList>
    </citation>
    <scope>NUCLEOTIDE SEQUENCE [LARGE SCALE GENOMIC DNA]</scope>
    <source>
        <strain evidence="10 11">HCNT1</strain>
    </source>
</reference>
<evidence type="ECO:0000259" key="9">
    <source>
        <dbReference type="PROSITE" id="PS50885"/>
    </source>
</evidence>
<dbReference type="Pfam" id="PF00672">
    <property type="entry name" value="HAMP"/>
    <property type="match status" value="1"/>
</dbReference>
<name>A0A2N0DAH9_RHISU</name>
<keyword evidence="7" id="KW-0472">Membrane</keyword>
<dbReference type="SUPFAM" id="SSF58104">
    <property type="entry name" value="Methyl-accepting chemotaxis protein (MCP) signaling domain"/>
    <property type="match status" value="1"/>
</dbReference>
<comment type="caution">
    <text evidence="10">The sequence shown here is derived from an EMBL/GenBank/DDBJ whole genome shotgun (WGS) entry which is preliminary data.</text>
</comment>
<dbReference type="STRING" id="1041146.GCA_000427985_04104"/>
<dbReference type="PRINTS" id="PR00260">
    <property type="entry name" value="CHEMTRNSDUCR"/>
</dbReference>
<dbReference type="CDD" id="cd11386">
    <property type="entry name" value="MCP_signal"/>
    <property type="match status" value="1"/>
</dbReference>
<feature type="transmembrane region" description="Helical" evidence="7">
    <location>
        <begin position="194"/>
        <end position="214"/>
    </location>
</feature>
<evidence type="ECO:0000256" key="5">
    <source>
        <dbReference type="SAM" id="Coils"/>
    </source>
</evidence>
<dbReference type="AlphaFoldDB" id="A0A2N0DAH9"/>
<keyword evidence="4" id="KW-0807">Transducer</keyword>
<protein>
    <submittedName>
        <fullName evidence="10">Methyl-accepting chemotaxis protein</fullName>
    </submittedName>
</protein>
<keyword evidence="7" id="KW-1133">Transmembrane helix</keyword>
<dbReference type="InterPro" id="IPR003660">
    <property type="entry name" value="HAMP_dom"/>
</dbReference>
<dbReference type="Gene3D" id="1.10.8.500">
    <property type="entry name" value="HAMP domain in histidine kinase"/>
    <property type="match status" value="1"/>
</dbReference>
<gene>
    <name evidence="10" type="ORF">CWR43_13670</name>
</gene>
<dbReference type="FunFam" id="1.10.287.950:FF:000001">
    <property type="entry name" value="Methyl-accepting chemotaxis sensory transducer"/>
    <property type="match status" value="1"/>
</dbReference>
<feature type="domain" description="Methyl-accepting transducer" evidence="8">
    <location>
        <begin position="355"/>
        <end position="584"/>
    </location>
</feature>
<dbReference type="SMART" id="SM00304">
    <property type="entry name" value="HAMP"/>
    <property type="match status" value="2"/>
</dbReference>
<comment type="similarity">
    <text evidence="3">Belongs to the methyl-accepting chemotaxis (MCP) protein family.</text>
</comment>
<dbReference type="PROSITE" id="PS50111">
    <property type="entry name" value="CHEMOTAXIS_TRANSDUC_2"/>
    <property type="match status" value="1"/>
</dbReference>
<evidence type="ECO:0000256" key="3">
    <source>
        <dbReference type="ARBA" id="ARBA00029447"/>
    </source>
</evidence>
<dbReference type="PROSITE" id="PS50885">
    <property type="entry name" value="HAMP"/>
    <property type="match status" value="2"/>
</dbReference>
<organism evidence="10 11">
    <name type="scientific">Rhizobium sullae</name>
    <name type="common">Rhizobium hedysari</name>
    <dbReference type="NCBI Taxonomy" id="50338"/>
    <lineage>
        <taxon>Bacteria</taxon>
        <taxon>Pseudomonadati</taxon>
        <taxon>Pseudomonadota</taxon>
        <taxon>Alphaproteobacteria</taxon>
        <taxon>Hyphomicrobiales</taxon>
        <taxon>Rhizobiaceae</taxon>
        <taxon>Rhizobium/Agrobacterium group</taxon>
        <taxon>Rhizobium</taxon>
    </lineage>
</organism>
<dbReference type="InterPro" id="IPR004090">
    <property type="entry name" value="Chemotax_Me-accpt_rcpt"/>
</dbReference>
<dbReference type="Pfam" id="PF00015">
    <property type="entry name" value="MCPsignal"/>
    <property type="match status" value="1"/>
</dbReference>